<dbReference type="GO" id="GO:0009423">
    <property type="term" value="P:chorismate biosynthetic process"/>
    <property type="evidence" value="ECO:0007669"/>
    <property type="project" value="UniProtKB-UniRule"/>
</dbReference>
<reference evidence="9 10" key="1">
    <citation type="submission" date="2016-04" db="EMBL/GenBank/DDBJ databases">
        <title>Genome sequence of Methanobrevibacter curvatus DSM 11111.</title>
        <authorList>
            <person name="Poehlein A."/>
            <person name="Seedorf H."/>
            <person name="Daniel R."/>
        </authorList>
    </citation>
    <scope>NUCLEOTIDE SEQUENCE [LARGE SCALE GENOMIC DNA]</scope>
    <source>
        <strain evidence="9 10">DSM 11111</strain>
    </source>
</reference>
<dbReference type="RefSeq" id="WP_067092601.1">
    <property type="nucleotide sequence ID" value="NZ_LWMV01000217.1"/>
</dbReference>
<feature type="binding site" evidence="7">
    <location>
        <position position="122"/>
    </location>
    <ligand>
        <name>phosphoenolpyruvate</name>
        <dbReference type="ChEBI" id="CHEBI:58702"/>
    </ligand>
</feature>
<evidence type="ECO:0000256" key="7">
    <source>
        <dbReference type="HAMAP-Rule" id="MF_00210"/>
    </source>
</evidence>
<comment type="caution">
    <text evidence="9">The sequence shown here is derived from an EMBL/GenBank/DDBJ whole genome shotgun (WGS) entry which is preliminary data.</text>
</comment>
<comment type="subcellular location">
    <subcellularLocation>
        <location evidence="7">Cytoplasm</location>
    </subcellularLocation>
</comment>
<dbReference type="PATRIC" id="fig|49547.3.peg.1939"/>
<feature type="binding site" evidence="7">
    <location>
        <position position="326"/>
    </location>
    <ligand>
        <name>3-phosphoshikimate</name>
        <dbReference type="ChEBI" id="CHEBI:145989"/>
    </ligand>
</feature>
<feature type="binding site" evidence="7">
    <location>
        <position position="21"/>
    </location>
    <ligand>
        <name>phosphoenolpyruvate</name>
        <dbReference type="ChEBI" id="CHEBI:58702"/>
    </ligand>
</feature>
<dbReference type="EC" id="2.5.1.19" evidence="7"/>
<dbReference type="OrthoDB" id="43788at2157"/>
<dbReference type="AlphaFoldDB" id="A0A165Z752"/>
<keyword evidence="10" id="KW-1185">Reference proteome</keyword>
<keyword evidence="7" id="KW-0963">Cytoplasm</keyword>
<feature type="binding site" evidence="7">
    <location>
        <position position="94"/>
    </location>
    <ligand>
        <name>phosphoenolpyruvate</name>
        <dbReference type="ChEBI" id="CHEBI:58702"/>
    </ligand>
</feature>
<keyword evidence="5 7" id="KW-0057">Aromatic amino acid biosynthesis</keyword>
<feature type="binding site" evidence="7">
    <location>
        <position position="397"/>
    </location>
    <ligand>
        <name>phosphoenolpyruvate</name>
        <dbReference type="ChEBI" id="CHEBI:58702"/>
    </ligand>
</feature>
<dbReference type="InterPro" id="IPR023193">
    <property type="entry name" value="EPSP_synthase_CS"/>
</dbReference>
<dbReference type="GO" id="GO:0003866">
    <property type="term" value="F:3-phosphoshikimate 1-carboxyvinyltransferase activity"/>
    <property type="evidence" value="ECO:0007669"/>
    <property type="project" value="UniProtKB-UniRule"/>
</dbReference>
<dbReference type="UniPathway" id="UPA00053">
    <property type="reaction ID" value="UER00089"/>
</dbReference>
<dbReference type="GO" id="GO:0009073">
    <property type="term" value="P:aromatic amino acid family biosynthetic process"/>
    <property type="evidence" value="ECO:0007669"/>
    <property type="project" value="UniProtKB-KW"/>
</dbReference>
<dbReference type="InterPro" id="IPR006264">
    <property type="entry name" value="EPSP_synthase"/>
</dbReference>
<evidence type="ECO:0000256" key="3">
    <source>
        <dbReference type="ARBA" id="ARBA00022605"/>
    </source>
</evidence>
<feature type="binding site" evidence="7">
    <location>
        <position position="168"/>
    </location>
    <ligand>
        <name>3-phosphoshikimate</name>
        <dbReference type="ChEBI" id="CHEBI:145989"/>
    </ligand>
</feature>
<dbReference type="HAMAP" id="MF_00210">
    <property type="entry name" value="EPSP_synth"/>
    <property type="match status" value="1"/>
</dbReference>
<feature type="binding site" evidence="7">
    <location>
        <position position="169"/>
    </location>
    <ligand>
        <name>3-phosphoshikimate</name>
        <dbReference type="ChEBI" id="CHEBI:145989"/>
    </ligand>
</feature>
<comment type="caution">
    <text evidence="7">Lacks conserved residue(s) required for the propagation of feature annotation.</text>
</comment>
<comment type="function">
    <text evidence="7">Catalyzes the transfer of the enolpyruvyl moiety of phosphoenolpyruvate (PEP) to the 5-hydroxyl of shikimate-3-phosphate (S3P) to produce enolpyruvyl shikimate-3-phosphate and inorganic phosphate.</text>
</comment>
<dbReference type="InterPro" id="IPR013792">
    <property type="entry name" value="RNA3'P_cycl/enolpyr_Trfase_a/b"/>
</dbReference>
<feature type="binding site" evidence="7">
    <location>
        <position position="195"/>
    </location>
    <ligand>
        <name>3-phosphoshikimate</name>
        <dbReference type="ChEBI" id="CHEBI:145989"/>
    </ligand>
</feature>
<dbReference type="SUPFAM" id="SSF55205">
    <property type="entry name" value="EPT/RTPC-like"/>
    <property type="match status" value="1"/>
</dbReference>
<accession>A0A165Z752</accession>
<evidence type="ECO:0000256" key="1">
    <source>
        <dbReference type="ARBA" id="ARBA00004811"/>
    </source>
</evidence>
<feature type="binding site" evidence="7">
    <location>
        <position position="353"/>
    </location>
    <ligand>
        <name>3-phosphoshikimate</name>
        <dbReference type="ChEBI" id="CHEBI:145989"/>
    </ligand>
</feature>
<dbReference type="STRING" id="49547.MBCUR_18360"/>
<evidence type="ECO:0000256" key="6">
    <source>
        <dbReference type="ARBA" id="ARBA00044633"/>
    </source>
</evidence>
<dbReference type="CDD" id="cd01556">
    <property type="entry name" value="EPSP_synthase"/>
    <property type="match status" value="1"/>
</dbReference>
<dbReference type="GO" id="GO:0005737">
    <property type="term" value="C:cytoplasm"/>
    <property type="evidence" value="ECO:0007669"/>
    <property type="project" value="UniProtKB-SubCell"/>
</dbReference>
<dbReference type="NCBIfam" id="TIGR01356">
    <property type="entry name" value="aroA"/>
    <property type="match status" value="1"/>
</dbReference>
<dbReference type="EMBL" id="LWMV01000217">
    <property type="protein sequence ID" value="KZX10334.1"/>
    <property type="molecule type" value="Genomic_DNA"/>
</dbReference>
<evidence type="ECO:0000256" key="2">
    <source>
        <dbReference type="ARBA" id="ARBA00009948"/>
    </source>
</evidence>
<dbReference type="Pfam" id="PF00275">
    <property type="entry name" value="EPSP_synthase"/>
    <property type="match status" value="1"/>
</dbReference>
<dbReference type="Gene3D" id="3.65.10.10">
    <property type="entry name" value="Enolpyruvate transferase domain"/>
    <property type="match status" value="2"/>
</dbReference>
<evidence type="ECO:0000256" key="5">
    <source>
        <dbReference type="ARBA" id="ARBA00023141"/>
    </source>
</evidence>
<name>A0A165Z752_9EURY</name>
<sequence length="440" mass="47688">MILKIRKLNKVGGEIKAPPSKSYTHRAIIISSFADGESIIHDPLISEDTLSSIGACESFGSKIELINDDSDLKIIATKNIENSSTEAIDLKNSGTTLRIMTSMAGLSCNSTVFTGDKSLRTRPMGILMKSGKQLGLNAKSLRGDEKPPIKVKPGFVGGKTAIDGSVSSQFISSLLMAGALSENGLKLEVKGDFISKSYVAMTLDIMEKFGVNINSDLSTKGHENCNEYEKKCASTFFDLKPQKYISREYTVEGDYSSASYPLSAVAINGGEIKVKNLFKESKQGDKIIINILNQMGCEVSIFEDYVILKSNGMLRGVDVNLYNSPDLLPTVAVLGAMAEGTTKITGVRHARFKETDRIAKCSAELKKLGCHVNEFHDGMEVIGGINSGTVTSHGDHRIAMAFSLLNLKHEVAIENGDVFSVSFPNFLEVMAEIGLDFELI</sequence>
<protein>
    <recommendedName>
        <fullName evidence="7">3-phosphoshikimate 1-carboxyvinyltransferase</fullName>
        <ecNumber evidence="7">2.5.1.19</ecNumber>
    </recommendedName>
    <alternativeName>
        <fullName evidence="7">5-enolpyruvylshikimate-3-phosphate synthase</fullName>
        <shortName evidence="7">EPSP synthase</shortName>
        <shortName evidence="7">EPSPS</shortName>
    </alternativeName>
</protein>
<feature type="binding site" evidence="7">
    <location>
        <position position="22"/>
    </location>
    <ligand>
        <name>3-phosphoshikimate</name>
        <dbReference type="ChEBI" id="CHEBI:145989"/>
    </ligand>
</feature>
<evidence type="ECO:0000259" key="8">
    <source>
        <dbReference type="Pfam" id="PF00275"/>
    </source>
</evidence>
<feature type="binding site" evidence="7">
    <location>
        <position position="26"/>
    </location>
    <ligand>
        <name>3-phosphoshikimate</name>
        <dbReference type="ChEBI" id="CHEBI:145989"/>
    </ligand>
</feature>
<proteinExistence type="inferred from homology"/>
<dbReference type="PANTHER" id="PTHR21090">
    <property type="entry name" value="AROM/DEHYDROQUINATE SYNTHASE"/>
    <property type="match status" value="1"/>
</dbReference>
<feature type="domain" description="Enolpyruvate transferase" evidence="8">
    <location>
        <begin position="6"/>
        <end position="430"/>
    </location>
</feature>
<keyword evidence="3 7" id="KW-0028">Amino-acid biosynthesis</keyword>
<gene>
    <name evidence="7 9" type="primary">aroA</name>
    <name evidence="9" type="ORF">MBCUR_18360</name>
</gene>
<keyword evidence="4 7" id="KW-0808">Transferase</keyword>
<dbReference type="InterPro" id="IPR036968">
    <property type="entry name" value="Enolpyruvate_Tfrase_sf"/>
</dbReference>
<dbReference type="GO" id="GO:0008652">
    <property type="term" value="P:amino acid biosynthetic process"/>
    <property type="evidence" value="ECO:0007669"/>
    <property type="project" value="UniProtKB-KW"/>
</dbReference>
<feature type="binding site" evidence="7">
    <location>
        <position position="167"/>
    </location>
    <ligand>
        <name>3-phosphoshikimate</name>
        <dbReference type="ChEBI" id="CHEBI:145989"/>
    </ligand>
</feature>
<comment type="pathway">
    <text evidence="1">Metabolic intermediate biosynthesis; chorismate biosynthesis; chorismate from D-erythrose 4-phosphate and phosphoenolpyruvate: step 6/7.</text>
</comment>
<dbReference type="PROSITE" id="PS00104">
    <property type="entry name" value="EPSP_SYNTHASE_1"/>
    <property type="match status" value="1"/>
</dbReference>
<feature type="binding site" evidence="7">
    <location>
        <position position="169"/>
    </location>
    <ligand>
        <name>phosphoenolpyruvate</name>
        <dbReference type="ChEBI" id="CHEBI:58702"/>
    </ligand>
</feature>
<dbReference type="Proteomes" id="UP000077245">
    <property type="component" value="Unassembled WGS sequence"/>
</dbReference>
<comment type="similarity">
    <text evidence="2 7">Belongs to the EPSP synthase family.</text>
</comment>
<evidence type="ECO:0000256" key="4">
    <source>
        <dbReference type="ARBA" id="ARBA00022679"/>
    </source>
</evidence>
<feature type="active site" description="Proton acceptor" evidence="7">
    <location>
        <position position="326"/>
    </location>
</feature>
<comment type="subunit">
    <text evidence="7">Monomer.</text>
</comment>
<dbReference type="PIRSF" id="PIRSF000505">
    <property type="entry name" value="EPSPS"/>
    <property type="match status" value="1"/>
</dbReference>
<organism evidence="9 10">
    <name type="scientific">Methanobrevibacter curvatus</name>
    <dbReference type="NCBI Taxonomy" id="49547"/>
    <lineage>
        <taxon>Archaea</taxon>
        <taxon>Methanobacteriati</taxon>
        <taxon>Methanobacteriota</taxon>
        <taxon>Methanomada group</taxon>
        <taxon>Methanobacteria</taxon>
        <taxon>Methanobacteriales</taxon>
        <taxon>Methanobacteriaceae</taxon>
        <taxon>Methanobrevibacter</taxon>
    </lineage>
</organism>
<evidence type="ECO:0000313" key="10">
    <source>
        <dbReference type="Proteomes" id="UP000077245"/>
    </source>
</evidence>
<dbReference type="PANTHER" id="PTHR21090:SF5">
    <property type="entry name" value="PENTAFUNCTIONAL AROM POLYPEPTIDE"/>
    <property type="match status" value="1"/>
</dbReference>
<dbReference type="InterPro" id="IPR001986">
    <property type="entry name" value="Enolpyruvate_Tfrase_dom"/>
</dbReference>
<evidence type="ECO:0000313" key="9">
    <source>
        <dbReference type="EMBL" id="KZX10334.1"/>
    </source>
</evidence>
<feature type="binding site" evidence="7">
    <location>
        <position position="357"/>
    </location>
    <ligand>
        <name>phosphoenolpyruvate</name>
        <dbReference type="ChEBI" id="CHEBI:58702"/>
    </ligand>
</feature>
<feature type="binding site" evidence="7">
    <location>
        <position position="21"/>
    </location>
    <ligand>
        <name>3-phosphoshikimate</name>
        <dbReference type="ChEBI" id="CHEBI:145989"/>
    </ligand>
</feature>
<comment type="catalytic activity">
    <reaction evidence="6">
        <text>3-phosphoshikimate + phosphoenolpyruvate = 5-O-(1-carboxyvinyl)-3-phosphoshikimate + phosphate</text>
        <dbReference type="Rhea" id="RHEA:21256"/>
        <dbReference type="ChEBI" id="CHEBI:43474"/>
        <dbReference type="ChEBI" id="CHEBI:57701"/>
        <dbReference type="ChEBI" id="CHEBI:58702"/>
        <dbReference type="ChEBI" id="CHEBI:145989"/>
        <dbReference type="EC" id="2.5.1.19"/>
    </reaction>
    <physiologicalReaction direction="left-to-right" evidence="6">
        <dbReference type="Rhea" id="RHEA:21257"/>
    </physiologicalReaction>
</comment>